<name>A0A9P8CNN7_9HYPO</name>
<sequence>MHFSRLAPAVAGLVGAAHAHLPGLLGGVSQSPATFDCGSSWDNEVLFDGLVAAETETDAAISFGLNLKEAQVEGDISIQALEDFVKEPTLRLDLAGVKAYFELDLSASAAVYQTVELVSSPELSVDAGLLELQLGAAFALDLIVGVNAAVDLSAGFYVSFQEGDYLDISVLTKEVVNTNLEGQLTKALPVGVGAEVDLSAEIEVQLGLRLRSHIVVGAGIDLLGLDVLDAGAEIAIWADLLSHTITLVETSDCLVSVTNDFVLSLGVGVDVYASVLDILDISLAPEVTVILAKNLGLEICREDRGTVGEFLRPAVEDEPTEAIPSGSDSEADFATPSGSGSASASGSASVSASATPAANATITSDGLVTSTATTTKVYTITSCHASVPNCPASETQKIVTSTIISSVTVCPVEQTAEPTTSSKTKKPVHTITETLTTVVPCKPTTSTYTPPKDHTTPIVPTVTITDSTTVCPVETGTVDMPEPTGVPSVPVPAPTGPTGPIESPTSQVSVLTTPTTPQVPEAPTSEAPEAPTTEVPEVPTEIPQVPTTEIPQTWTQPAVNSTWTSVTTPHAPTTWVSPPAVTPTQPAAGAAGSVKVGMALAMPALVALLF</sequence>
<dbReference type="Proteomes" id="UP000887229">
    <property type="component" value="Unassembled WGS sequence"/>
</dbReference>
<dbReference type="AlphaFoldDB" id="A0A9P8CNN7"/>
<accession>A0A9P8CNN7</accession>
<organism evidence="3 4">
    <name type="scientific">Emericellopsis atlantica</name>
    <dbReference type="NCBI Taxonomy" id="2614577"/>
    <lineage>
        <taxon>Eukaryota</taxon>
        <taxon>Fungi</taxon>
        <taxon>Dikarya</taxon>
        <taxon>Ascomycota</taxon>
        <taxon>Pezizomycotina</taxon>
        <taxon>Sordariomycetes</taxon>
        <taxon>Hypocreomycetidae</taxon>
        <taxon>Hypocreales</taxon>
        <taxon>Bionectriaceae</taxon>
        <taxon>Emericellopsis</taxon>
    </lineage>
</organism>
<feature type="signal peptide" evidence="2">
    <location>
        <begin position="1"/>
        <end position="19"/>
    </location>
</feature>
<dbReference type="RefSeq" id="XP_046117903.1">
    <property type="nucleotide sequence ID" value="XM_046262226.1"/>
</dbReference>
<keyword evidence="2" id="KW-0732">Signal</keyword>
<keyword evidence="4" id="KW-1185">Reference proteome</keyword>
<feature type="compositionally biased region" description="Low complexity" evidence="1">
    <location>
        <begin position="334"/>
        <end position="349"/>
    </location>
</feature>
<dbReference type="GeneID" id="70293129"/>
<comment type="caution">
    <text evidence="3">The sequence shown here is derived from an EMBL/GenBank/DDBJ whole genome shotgun (WGS) entry which is preliminary data.</text>
</comment>
<evidence type="ECO:0000256" key="1">
    <source>
        <dbReference type="SAM" id="MobiDB-lite"/>
    </source>
</evidence>
<proteinExistence type="predicted"/>
<evidence type="ECO:0000256" key="2">
    <source>
        <dbReference type="SAM" id="SignalP"/>
    </source>
</evidence>
<feature type="chain" id="PRO_5040110217" evidence="2">
    <location>
        <begin position="20"/>
        <end position="610"/>
    </location>
</feature>
<gene>
    <name evidence="3" type="ORF">F5Z01DRAFT_636645</name>
</gene>
<evidence type="ECO:0000313" key="3">
    <source>
        <dbReference type="EMBL" id="KAG9253979.1"/>
    </source>
</evidence>
<dbReference type="OrthoDB" id="5102830at2759"/>
<feature type="region of interest" description="Disordered" evidence="1">
    <location>
        <begin position="476"/>
        <end position="538"/>
    </location>
</feature>
<feature type="compositionally biased region" description="Low complexity" evidence="1">
    <location>
        <begin position="519"/>
        <end position="538"/>
    </location>
</feature>
<feature type="compositionally biased region" description="Polar residues" evidence="1">
    <location>
        <begin position="503"/>
        <end position="518"/>
    </location>
</feature>
<dbReference type="EMBL" id="MU251255">
    <property type="protein sequence ID" value="KAG9253979.1"/>
    <property type="molecule type" value="Genomic_DNA"/>
</dbReference>
<evidence type="ECO:0000313" key="4">
    <source>
        <dbReference type="Proteomes" id="UP000887229"/>
    </source>
</evidence>
<reference evidence="3" key="1">
    <citation type="journal article" date="2021" name="IMA Fungus">
        <title>Genomic characterization of three marine fungi, including Emericellopsis atlantica sp. nov. with signatures of a generalist lifestyle and marine biomass degradation.</title>
        <authorList>
            <person name="Hagestad O.C."/>
            <person name="Hou L."/>
            <person name="Andersen J.H."/>
            <person name="Hansen E.H."/>
            <person name="Altermark B."/>
            <person name="Li C."/>
            <person name="Kuhnert E."/>
            <person name="Cox R.J."/>
            <person name="Crous P.W."/>
            <person name="Spatafora J.W."/>
            <person name="Lail K."/>
            <person name="Amirebrahimi M."/>
            <person name="Lipzen A."/>
            <person name="Pangilinan J."/>
            <person name="Andreopoulos W."/>
            <person name="Hayes R.D."/>
            <person name="Ng V."/>
            <person name="Grigoriev I.V."/>
            <person name="Jackson S.A."/>
            <person name="Sutton T.D.S."/>
            <person name="Dobson A.D.W."/>
            <person name="Rama T."/>
        </authorList>
    </citation>
    <scope>NUCLEOTIDE SEQUENCE</scope>
    <source>
        <strain evidence="3">TS7</strain>
    </source>
</reference>
<protein>
    <submittedName>
        <fullName evidence="3">Uncharacterized protein</fullName>
    </submittedName>
</protein>
<feature type="region of interest" description="Disordered" evidence="1">
    <location>
        <begin position="312"/>
        <end position="349"/>
    </location>
</feature>